<gene>
    <name evidence="9" type="primary">aprE_2</name>
    <name evidence="9" type="ORF">SsS58_02453</name>
</gene>
<evidence type="ECO:0000313" key="9">
    <source>
        <dbReference type="EMBL" id="GAQ62096.1"/>
    </source>
</evidence>
<evidence type="ECO:0000256" key="2">
    <source>
        <dbReference type="ARBA" id="ARBA00022670"/>
    </source>
</evidence>
<dbReference type="PANTHER" id="PTHR43806">
    <property type="entry name" value="PEPTIDASE S8"/>
    <property type="match status" value="1"/>
</dbReference>
<dbReference type="InterPro" id="IPR015500">
    <property type="entry name" value="Peptidase_S8_subtilisin-rel"/>
</dbReference>
<evidence type="ECO:0000256" key="3">
    <source>
        <dbReference type="ARBA" id="ARBA00022801"/>
    </source>
</evidence>
<evidence type="ECO:0000313" key="10">
    <source>
        <dbReference type="Proteomes" id="UP000067448"/>
    </source>
</evidence>
<keyword evidence="4 6" id="KW-0720">Serine protease</keyword>
<evidence type="ECO:0000256" key="5">
    <source>
        <dbReference type="PIRSR" id="PIRSR615500-1"/>
    </source>
</evidence>
<dbReference type="PIRSF" id="PIRSF037854">
    <property type="entry name" value="Dihydropyridine_esterase"/>
    <property type="match status" value="1"/>
</dbReference>
<dbReference type="Proteomes" id="UP000067448">
    <property type="component" value="Unassembled WGS sequence"/>
</dbReference>
<dbReference type="PROSITE" id="PS00136">
    <property type="entry name" value="SUBTILASE_ASP"/>
    <property type="match status" value="1"/>
</dbReference>
<dbReference type="GO" id="GO:0006508">
    <property type="term" value="P:proteolysis"/>
    <property type="evidence" value="ECO:0007669"/>
    <property type="project" value="UniProtKB-KW"/>
</dbReference>
<reference evidence="10" key="1">
    <citation type="submission" date="2015-11" db="EMBL/GenBank/DDBJ databases">
        <authorList>
            <consortium name="Cross-ministerial Strategic Innovation Promotion Program (SIP) consortium"/>
            <person name="Tomihama T."/>
            <person name="Ikenaga M."/>
            <person name="Sakai M."/>
            <person name="Okubo T."/>
            <person name="Ikeda S."/>
        </authorList>
    </citation>
    <scope>NUCLEOTIDE SEQUENCE [LARGE SCALE GENOMIC DNA]</scope>
    <source>
        <strain evidence="10">S58</strain>
    </source>
</reference>
<dbReference type="EMBL" id="BCMM01000009">
    <property type="protein sequence ID" value="GAQ62096.1"/>
    <property type="molecule type" value="Genomic_DNA"/>
</dbReference>
<dbReference type="InterPro" id="IPR036852">
    <property type="entry name" value="Peptidase_S8/S53_dom_sf"/>
</dbReference>
<sequence length="1134" mass="117617">MPLGRALMLPRFGEHIAMNHVERPELKSHKRRKRVVTTVPLAAALAAALGAGLLVSTSDHAEAAPSGPPAGAPARTVTLVTGDKVTLDADGKVTGVTAAEGREGMAFRVQQAAGHAYVLPRDAEPLIANGTADRRLFDVTHLVSSRYDDARRSDLPLIVTYDKGASLSASTFRSSGATVRRDLPSINGDAVRARKTEGADLWETLTSGTGSAKVRKIWLDGKVKATLDRSVPQIGAPAAHAAGYDGKGVEVAVLDSGVDATHPDLKDRIAVEKNFSTAADTVDRAGHGTHVASTIAGSGAASPAGATYAGVAPGARLLIGKVLDDSGEGDDSGVIAGMQWAVAQGAKVVNMSLGGTDTPGIDPVEQAVNDLSARSGALFVIAAGNEGPGEGTIGTPGSAAAALTVGAVDRKDAIAEFSSRGPTADGFLKPDVTAPGVDIVAAKAAAGDMGDPAADGYVSLSGTSMATPHVAGAAAILAQQHPDWSGRQIKAALTASAKPTAATSAYTQGTGRVDVARAIDQRLTSSPTALGFGTQAYPHTDDQPGSKDVTYHNAGTEPVTLDLATEAYGNDGKPAAEGLFTVSPRRLTVPAGGEASATVTTDTRVGTAEGSFGGSLTATTADGTTTARTSLGVVREVESYDLTLKHLDLKGKASGDASTSIYGLDNDIWTEAADEKDGEVTIRLPKGRYALEGMLRTAGDGGSVLLHPKFALTEDTTLVMDARKTKPVRITVPDGAARPAGAMFFFHVDVDDKPYTSIYDVPSFGSIRVGQLGAPAPAAEVSALYHGIWTHKSVTYRLAWNRTGDLSGFTKNVERSQLTKVKVVVGTPVKGRTTTIAAAPLMYGGFYNQHSTAGRLPLTGTDYVLPNGIKWFYQASQYGAPDAEGEPTWESTQAGIPRAYAAGKVHTQRFNVGVFGPSLPSGPLSAVLDRPEAVRVGDTFTAYVPLFSDGVGNLGSSDHTKARSSLHADGKKIFAVNAPLNGDSYTVPAGKRTYKLAVDVSRAPARSAVSTRTTATWTFASAHVPGDTAKRLPLTVVRYTPKLSTASTAKAGTTLTVPFSLQGAATKATTLRKLAFTVSYDDGRTWKKTTAVDGKLLRLRSPAEPGPVSLRVALTDAYGNTLTQTIHRAYRTTT</sequence>
<dbReference type="Gene3D" id="3.40.50.200">
    <property type="entry name" value="Peptidase S8/S53 domain"/>
    <property type="match status" value="1"/>
</dbReference>
<evidence type="ECO:0000259" key="8">
    <source>
        <dbReference type="Pfam" id="PF00082"/>
    </source>
</evidence>
<dbReference type="PROSITE" id="PS00138">
    <property type="entry name" value="SUBTILASE_SER"/>
    <property type="match status" value="1"/>
</dbReference>
<dbReference type="PROSITE" id="PS51892">
    <property type="entry name" value="SUBTILASE"/>
    <property type="match status" value="1"/>
</dbReference>
<accession>A0A100JM72</accession>
<dbReference type="Gene3D" id="2.60.40.10">
    <property type="entry name" value="Immunoglobulins"/>
    <property type="match status" value="1"/>
</dbReference>
<dbReference type="InterPro" id="IPR000209">
    <property type="entry name" value="Peptidase_S8/S53_dom"/>
</dbReference>
<keyword evidence="2 6" id="KW-0645">Protease</keyword>
<evidence type="ECO:0000256" key="1">
    <source>
        <dbReference type="ARBA" id="ARBA00011073"/>
    </source>
</evidence>
<dbReference type="InterPro" id="IPR023827">
    <property type="entry name" value="Peptidase_S8_Asp-AS"/>
</dbReference>
<dbReference type="InterPro" id="IPR050131">
    <property type="entry name" value="Peptidase_S8_subtilisin-like"/>
</dbReference>
<feature type="active site" description="Charge relay system" evidence="5 6">
    <location>
        <position position="287"/>
    </location>
</feature>
<dbReference type="PRINTS" id="PR00723">
    <property type="entry name" value="SUBTILISIN"/>
</dbReference>
<evidence type="ECO:0000256" key="4">
    <source>
        <dbReference type="ARBA" id="ARBA00022825"/>
    </source>
</evidence>
<dbReference type="CDD" id="cd07487">
    <property type="entry name" value="Peptidases_S8_1"/>
    <property type="match status" value="1"/>
</dbReference>
<protein>
    <submittedName>
        <fullName evidence="9">Subtilisin E</fullName>
        <ecNumber evidence="9">3.4.21.62</ecNumber>
    </submittedName>
</protein>
<dbReference type="InterPro" id="IPR017297">
    <property type="entry name" value="Peptidase_S8A_DPH-A"/>
</dbReference>
<reference evidence="9 10" key="2">
    <citation type="journal article" date="2016" name="Genome Announc.">
        <title>Draft Genome Sequences of Streptomyces scabiei S58, Streptomyces turgidiscabies T45, and Streptomyces acidiscabies a10, the Pathogens of Potato Common Scab, Isolated in Japan.</title>
        <authorList>
            <person name="Tomihama T."/>
            <person name="Nishi Y."/>
            <person name="Sakai M."/>
            <person name="Ikenaga M."/>
            <person name="Okubo T."/>
            <person name="Ikeda S."/>
        </authorList>
    </citation>
    <scope>NUCLEOTIDE SEQUENCE [LARGE SCALE GENOMIC DNA]</scope>
    <source>
        <strain evidence="9 10">S58</strain>
    </source>
</reference>
<feature type="active site" description="Charge relay system" evidence="5 6">
    <location>
        <position position="464"/>
    </location>
</feature>
<dbReference type="InterPro" id="IPR023828">
    <property type="entry name" value="Peptidase_S8_Ser-AS"/>
</dbReference>
<feature type="active site" description="Charge relay system" evidence="5 6">
    <location>
        <position position="255"/>
    </location>
</feature>
<dbReference type="EC" id="3.4.21.62" evidence="9"/>
<keyword evidence="3 6" id="KW-0378">Hydrolase</keyword>
<comment type="caution">
    <text evidence="9">The sequence shown here is derived from an EMBL/GenBank/DDBJ whole genome shotgun (WGS) entry which is preliminary data.</text>
</comment>
<organism evidence="9 10">
    <name type="scientific">Streptomyces scabiei</name>
    <dbReference type="NCBI Taxonomy" id="1930"/>
    <lineage>
        <taxon>Bacteria</taxon>
        <taxon>Bacillati</taxon>
        <taxon>Actinomycetota</taxon>
        <taxon>Actinomycetes</taxon>
        <taxon>Kitasatosporales</taxon>
        <taxon>Streptomycetaceae</taxon>
        <taxon>Streptomyces</taxon>
    </lineage>
</organism>
<evidence type="ECO:0000256" key="7">
    <source>
        <dbReference type="RuleBase" id="RU003355"/>
    </source>
</evidence>
<dbReference type="GO" id="GO:0004252">
    <property type="term" value="F:serine-type endopeptidase activity"/>
    <property type="evidence" value="ECO:0007669"/>
    <property type="project" value="UniProtKB-UniRule"/>
</dbReference>
<comment type="similarity">
    <text evidence="1 6 7">Belongs to the peptidase S8 family.</text>
</comment>
<feature type="domain" description="Peptidase S8/S53" evidence="8">
    <location>
        <begin position="246"/>
        <end position="509"/>
    </location>
</feature>
<name>A0A100JM72_STRSC</name>
<dbReference type="AlphaFoldDB" id="A0A100JM72"/>
<dbReference type="PANTHER" id="PTHR43806:SF11">
    <property type="entry name" value="CEREVISIN-RELATED"/>
    <property type="match status" value="1"/>
</dbReference>
<dbReference type="GO" id="GO:0005975">
    <property type="term" value="P:carbohydrate metabolic process"/>
    <property type="evidence" value="ECO:0007669"/>
    <property type="project" value="UniProtKB-ARBA"/>
</dbReference>
<evidence type="ECO:0000256" key="6">
    <source>
        <dbReference type="PROSITE-ProRule" id="PRU01240"/>
    </source>
</evidence>
<reference evidence="10" key="3">
    <citation type="submission" date="2016-02" db="EMBL/GenBank/DDBJ databases">
        <title>Draft genome of pathogenic Streptomyces sp. in Japan.</title>
        <authorList>
            <person name="Tomihama T."/>
            <person name="Ikenaga M."/>
            <person name="Sakai M."/>
            <person name="Okubo T."/>
            <person name="Ikeda S."/>
        </authorList>
    </citation>
    <scope>NUCLEOTIDE SEQUENCE [LARGE SCALE GENOMIC DNA]</scope>
    <source>
        <strain evidence="10">S58</strain>
    </source>
</reference>
<dbReference type="InterPro" id="IPR013783">
    <property type="entry name" value="Ig-like_fold"/>
</dbReference>
<dbReference type="PROSITE" id="PS00137">
    <property type="entry name" value="SUBTILASE_HIS"/>
    <property type="match status" value="1"/>
</dbReference>
<dbReference type="SUPFAM" id="SSF52743">
    <property type="entry name" value="Subtilisin-like"/>
    <property type="match status" value="1"/>
</dbReference>
<dbReference type="InterPro" id="IPR022398">
    <property type="entry name" value="Peptidase_S8_His-AS"/>
</dbReference>
<dbReference type="Pfam" id="PF00082">
    <property type="entry name" value="Peptidase_S8"/>
    <property type="match status" value="1"/>
</dbReference>
<proteinExistence type="inferred from homology"/>